<evidence type="ECO:0000256" key="1">
    <source>
        <dbReference type="SAM" id="MobiDB-lite"/>
    </source>
</evidence>
<feature type="compositionally biased region" description="Basic and acidic residues" evidence="1">
    <location>
        <begin position="50"/>
        <end position="68"/>
    </location>
</feature>
<accession>A0ABX1BR01</accession>
<dbReference type="RefSeq" id="WP_168100791.1">
    <property type="nucleotide sequence ID" value="NZ_JAATEN010000004.1"/>
</dbReference>
<organism evidence="2 3">
    <name type="scientific">Streptomyces zingiberis</name>
    <dbReference type="NCBI Taxonomy" id="2053010"/>
    <lineage>
        <taxon>Bacteria</taxon>
        <taxon>Bacillati</taxon>
        <taxon>Actinomycetota</taxon>
        <taxon>Actinomycetes</taxon>
        <taxon>Kitasatosporales</taxon>
        <taxon>Streptomycetaceae</taxon>
        <taxon>Streptomyces</taxon>
    </lineage>
</organism>
<protein>
    <submittedName>
        <fullName evidence="2">DUF2795 domain-containing protein</fullName>
    </submittedName>
</protein>
<feature type="region of interest" description="Disordered" evidence="1">
    <location>
        <begin position="50"/>
        <end position="121"/>
    </location>
</feature>
<dbReference type="Pfam" id="PF11387">
    <property type="entry name" value="DUF2795"/>
    <property type="match status" value="1"/>
</dbReference>
<keyword evidence="3" id="KW-1185">Reference proteome</keyword>
<name>A0ABX1BR01_9ACTN</name>
<evidence type="ECO:0000313" key="3">
    <source>
        <dbReference type="Proteomes" id="UP000695264"/>
    </source>
</evidence>
<reference evidence="2 3" key="1">
    <citation type="submission" date="2020-03" db="EMBL/GenBank/DDBJ databases">
        <title>WGS of actinomycetes isolated from Thailand.</title>
        <authorList>
            <person name="Thawai C."/>
        </authorList>
    </citation>
    <scope>NUCLEOTIDE SEQUENCE [LARGE SCALE GENOMIC DNA]</scope>
    <source>
        <strain evidence="2 3">PLAI 1-29</strain>
    </source>
</reference>
<sequence length="121" mass="13349">MAHTSVPRVLHAIKDVDFPAGKDELIHAAREGGASEQEIAALRGIPAERYDNREQVARSVRVDPDSDLGHSPGQRGAQARRGGKRHLARYLRDAPKPPVEEELEHPRRLPGTGPRQGPRHP</sequence>
<dbReference type="EMBL" id="JAATEN010000004">
    <property type="protein sequence ID" value="NJQ00164.1"/>
    <property type="molecule type" value="Genomic_DNA"/>
</dbReference>
<dbReference type="InterPro" id="IPR021527">
    <property type="entry name" value="DUF2795"/>
</dbReference>
<comment type="caution">
    <text evidence="2">The sequence shown here is derived from an EMBL/GenBank/DDBJ whole genome shotgun (WGS) entry which is preliminary data.</text>
</comment>
<feature type="compositionally biased region" description="Basic and acidic residues" evidence="1">
    <location>
        <begin position="90"/>
        <end position="107"/>
    </location>
</feature>
<gene>
    <name evidence="2" type="ORF">HCK00_06345</name>
</gene>
<evidence type="ECO:0000313" key="2">
    <source>
        <dbReference type="EMBL" id="NJQ00164.1"/>
    </source>
</evidence>
<proteinExistence type="predicted"/>
<dbReference type="Proteomes" id="UP000695264">
    <property type="component" value="Unassembled WGS sequence"/>
</dbReference>